<dbReference type="EMBL" id="CP021121">
    <property type="protein sequence ID" value="ARQ69419.1"/>
    <property type="molecule type" value="Genomic_DNA"/>
</dbReference>
<name>A0A1W7CXK8_9ACTN</name>
<protein>
    <submittedName>
        <fullName evidence="1">Uncharacterized protein</fullName>
    </submittedName>
</protein>
<proteinExistence type="predicted"/>
<accession>A0A1W7CXK8</accession>
<dbReference type="AlphaFoldDB" id="A0A1W7CXK8"/>
<gene>
    <name evidence="1" type="ORF">CAG99_11560</name>
</gene>
<dbReference type="KEGG" id="smao:CAG99_11560"/>
<evidence type="ECO:0000313" key="1">
    <source>
        <dbReference type="EMBL" id="ARQ69419.1"/>
    </source>
</evidence>
<evidence type="ECO:0000313" key="2">
    <source>
        <dbReference type="Proteomes" id="UP000194218"/>
    </source>
</evidence>
<organism evidence="1 2">
    <name type="scientific">Streptomyces marincola</name>
    <dbReference type="NCBI Taxonomy" id="2878388"/>
    <lineage>
        <taxon>Bacteria</taxon>
        <taxon>Bacillati</taxon>
        <taxon>Actinomycetota</taxon>
        <taxon>Actinomycetes</taxon>
        <taxon>Kitasatosporales</taxon>
        <taxon>Streptomycetaceae</taxon>
        <taxon>Streptomyces</taxon>
    </lineage>
</organism>
<dbReference type="Proteomes" id="UP000194218">
    <property type="component" value="Chromosome"/>
</dbReference>
<dbReference type="OrthoDB" id="4205934at2"/>
<reference evidence="1 2" key="1">
    <citation type="submission" date="2017-05" db="EMBL/GenBank/DDBJ databases">
        <title>Complete genome sequence of Streptomyces sp. SCSIO 03032 revealed the diverse biosynthetic pathways for its bioactive secondary metabolites.</title>
        <authorList>
            <person name="Ma L."/>
            <person name="Zhu Y."/>
            <person name="Zhang W."/>
            <person name="Zhang G."/>
            <person name="Tian X."/>
            <person name="Zhang S."/>
            <person name="Zhang C."/>
        </authorList>
    </citation>
    <scope>NUCLEOTIDE SEQUENCE [LARGE SCALE GENOMIC DNA]</scope>
    <source>
        <strain evidence="1 2">SCSIO 03032</strain>
    </source>
</reference>
<keyword evidence="2" id="KW-1185">Reference proteome</keyword>
<sequence length="115" mass="11995">MSGGEPEFVFDEVQIGKGLRPVAQHGFIVVDRGTLTLLGSDRQPIDSAPLGQISGNLVRFTRGKTVALTVNGTKYLVSPGWGARPFLVLPGTTEHVNTAAQALLKLVAAGGGRTA</sequence>
<dbReference type="RefSeq" id="WP_086159224.1">
    <property type="nucleotide sequence ID" value="NZ_CP021121.1"/>
</dbReference>